<sequence>MTNELSALEREIEETRQRLAHTIDQLTYRANPKTIVGREVASVKSHFVDVESGAPRTDNILKVAGGVVGALVLIAVIRRVTR</sequence>
<evidence type="ECO:0000256" key="1">
    <source>
        <dbReference type="SAM" id="Phobius"/>
    </source>
</evidence>
<dbReference type="RefSeq" id="WP_108344559.1">
    <property type="nucleotide sequence ID" value="NZ_PYXZ01000004.1"/>
</dbReference>
<evidence type="ECO:0000313" key="3">
    <source>
        <dbReference type="Proteomes" id="UP000244867"/>
    </source>
</evidence>
<dbReference type="OrthoDB" id="5149496at2"/>
<evidence type="ECO:0000313" key="2">
    <source>
        <dbReference type="EMBL" id="PUA80991.1"/>
    </source>
</evidence>
<name>A0A2R7YXD0_9ACTN</name>
<protein>
    <submittedName>
        <fullName evidence="2">DUF3618 domain-containing protein</fullName>
    </submittedName>
</protein>
<keyword evidence="3" id="KW-1185">Reference proteome</keyword>
<dbReference type="EMBL" id="PYXZ01000004">
    <property type="protein sequence ID" value="PUA80991.1"/>
    <property type="molecule type" value="Genomic_DNA"/>
</dbReference>
<gene>
    <name evidence="2" type="ORF">C7S10_11430</name>
</gene>
<proteinExistence type="predicted"/>
<keyword evidence="1" id="KW-0472">Membrane</keyword>
<dbReference type="Pfam" id="PF12277">
    <property type="entry name" value="DUF3618"/>
    <property type="match status" value="1"/>
</dbReference>
<dbReference type="Proteomes" id="UP000244867">
    <property type="component" value="Unassembled WGS sequence"/>
</dbReference>
<keyword evidence="1" id="KW-1133">Transmembrane helix</keyword>
<organism evidence="2 3">
    <name type="scientific">Nocardioides currus</name>
    <dbReference type="NCBI Taxonomy" id="2133958"/>
    <lineage>
        <taxon>Bacteria</taxon>
        <taxon>Bacillati</taxon>
        <taxon>Actinomycetota</taxon>
        <taxon>Actinomycetes</taxon>
        <taxon>Propionibacteriales</taxon>
        <taxon>Nocardioidaceae</taxon>
        <taxon>Nocardioides</taxon>
    </lineage>
</organism>
<keyword evidence="1" id="KW-0812">Transmembrane</keyword>
<accession>A0A2R7YXD0</accession>
<reference evidence="2 3" key="1">
    <citation type="submission" date="2018-03" db="EMBL/GenBank/DDBJ databases">
        <authorList>
            <person name="Keele B.F."/>
        </authorList>
    </citation>
    <scope>NUCLEOTIDE SEQUENCE [LARGE SCALE GENOMIC DNA]</scope>
    <source>
        <strain evidence="2 3">IB-3</strain>
    </source>
</reference>
<dbReference type="InterPro" id="IPR022062">
    <property type="entry name" value="DUF3618"/>
</dbReference>
<comment type="caution">
    <text evidence="2">The sequence shown here is derived from an EMBL/GenBank/DDBJ whole genome shotgun (WGS) entry which is preliminary data.</text>
</comment>
<feature type="transmembrane region" description="Helical" evidence="1">
    <location>
        <begin position="60"/>
        <end position="77"/>
    </location>
</feature>
<dbReference type="AlphaFoldDB" id="A0A2R7YXD0"/>